<organism evidence="1 2">
    <name type="scientific">Paspalum vaginatum</name>
    <name type="common">seashore paspalum</name>
    <dbReference type="NCBI Taxonomy" id="158149"/>
    <lineage>
        <taxon>Eukaryota</taxon>
        <taxon>Viridiplantae</taxon>
        <taxon>Streptophyta</taxon>
        <taxon>Embryophyta</taxon>
        <taxon>Tracheophyta</taxon>
        <taxon>Spermatophyta</taxon>
        <taxon>Magnoliopsida</taxon>
        <taxon>Liliopsida</taxon>
        <taxon>Poales</taxon>
        <taxon>Poaceae</taxon>
        <taxon>PACMAD clade</taxon>
        <taxon>Panicoideae</taxon>
        <taxon>Andropogonodae</taxon>
        <taxon>Paspaleae</taxon>
        <taxon>Paspalinae</taxon>
        <taxon>Paspalum</taxon>
    </lineage>
</organism>
<name>A0A9W7X879_9POAL</name>
<sequence length="117" mass="12986">MHVCKFIPTPRSDRKKQHIFYFLLMASSSSFTASGSSLLHTAFLASKVTRAASGFFLSQQKYICQRVSVQTCIHPPQLLILRNVLQAKLLLMTDSAPACDSSEYPSDLAAGLQYTQQ</sequence>
<dbReference type="AlphaFoldDB" id="A0A9W7X879"/>
<proteinExistence type="predicted"/>
<dbReference type="Proteomes" id="UP001164776">
    <property type="component" value="Unassembled WGS sequence"/>
</dbReference>
<gene>
    <name evidence="1" type="ORF">BS78_K283700</name>
</gene>
<comment type="caution">
    <text evidence="1">The sequence shown here is derived from an EMBL/GenBank/DDBJ whole genome shotgun (WGS) entry which is preliminary data.</text>
</comment>
<accession>A0A9W7X879</accession>
<evidence type="ECO:0000313" key="2">
    <source>
        <dbReference type="Proteomes" id="UP001164776"/>
    </source>
</evidence>
<evidence type="ECO:0000313" key="1">
    <source>
        <dbReference type="EMBL" id="KAJ1255135.1"/>
    </source>
</evidence>
<dbReference type="EMBL" id="MU629802">
    <property type="protein sequence ID" value="KAJ1255135.1"/>
    <property type="molecule type" value="Genomic_DNA"/>
</dbReference>
<protein>
    <submittedName>
        <fullName evidence="1">Uncharacterized protein</fullName>
    </submittedName>
</protein>
<reference evidence="1 2" key="1">
    <citation type="submission" date="2022-10" db="EMBL/GenBank/DDBJ databases">
        <title>WGS assembly of Paspalum vaginatum 540-79.</title>
        <authorList>
            <person name="Sun G."/>
            <person name="Wase N."/>
            <person name="Shu S."/>
            <person name="Jenkins J."/>
            <person name="Zhou B."/>
            <person name="Torres-Rodriguez J."/>
            <person name="Chen C."/>
            <person name="Sandor L."/>
            <person name="Plott C."/>
            <person name="Yoshinga Y."/>
            <person name="Daum C."/>
            <person name="Qi P."/>
            <person name="Barry K."/>
            <person name="Lipzen A."/>
            <person name="Berry L."/>
            <person name="Pedersen C."/>
            <person name="Gottilla T."/>
            <person name="Foltz A."/>
            <person name="Yu H."/>
            <person name="O'Malley R."/>
            <person name="Zhang C."/>
            <person name="Devos K."/>
            <person name="Sigmon B."/>
            <person name="Yu B."/>
            <person name="Obata T."/>
            <person name="Schmutz J."/>
            <person name="Schnable J."/>
        </authorList>
    </citation>
    <scope>NUCLEOTIDE SEQUENCE [LARGE SCALE GENOMIC DNA]</scope>
    <source>
        <strain evidence="2">cv. 540-79</strain>
    </source>
</reference>
<keyword evidence="2" id="KW-1185">Reference proteome</keyword>